<dbReference type="InterPro" id="IPR032710">
    <property type="entry name" value="NTF2-like_dom_sf"/>
</dbReference>
<proteinExistence type="predicted"/>
<dbReference type="InterPro" id="IPR009959">
    <property type="entry name" value="Cyclase_SnoaL-like"/>
</dbReference>
<accession>A0A382XH09</accession>
<evidence type="ECO:0000313" key="1">
    <source>
        <dbReference type="EMBL" id="SVD70134.1"/>
    </source>
</evidence>
<organism evidence="1">
    <name type="scientific">marine metagenome</name>
    <dbReference type="NCBI Taxonomy" id="408172"/>
    <lineage>
        <taxon>unclassified sequences</taxon>
        <taxon>metagenomes</taxon>
        <taxon>ecological metagenomes</taxon>
    </lineage>
</organism>
<dbReference type="EMBL" id="UINC01167556">
    <property type="protein sequence ID" value="SVD70134.1"/>
    <property type="molecule type" value="Genomic_DNA"/>
</dbReference>
<sequence length="138" mass="15299">MSEQIMRKWTEAFKNADWETVASLYADDAVGSDPTGAIYNGREANLANDKTWRKTFSDFKFEFGEFIQSGNTSAVEMQVTATMTGEMEMPDGSKIPATGKTHSMKACGVMDSENGQIKNQRIYMDMMSMMAGFGLMPS</sequence>
<name>A0A382XH09_9ZZZZ</name>
<gene>
    <name evidence="1" type="ORF">METZ01_LOCUS422988</name>
</gene>
<reference evidence="1" key="1">
    <citation type="submission" date="2018-05" db="EMBL/GenBank/DDBJ databases">
        <authorList>
            <person name="Lanie J.A."/>
            <person name="Ng W.-L."/>
            <person name="Kazmierczak K.M."/>
            <person name="Andrzejewski T.M."/>
            <person name="Davidsen T.M."/>
            <person name="Wayne K.J."/>
            <person name="Tettelin H."/>
            <person name="Glass J.I."/>
            <person name="Rusch D."/>
            <person name="Podicherti R."/>
            <person name="Tsui H.-C.T."/>
            <person name="Winkler M.E."/>
        </authorList>
    </citation>
    <scope>NUCLEOTIDE SEQUENCE</scope>
</reference>
<evidence type="ECO:0008006" key="2">
    <source>
        <dbReference type="Google" id="ProtNLM"/>
    </source>
</evidence>
<dbReference type="AlphaFoldDB" id="A0A382XH09"/>
<dbReference type="Pfam" id="PF07366">
    <property type="entry name" value="SnoaL"/>
    <property type="match status" value="1"/>
</dbReference>
<protein>
    <recommendedName>
        <fullName evidence="2">SnoaL-like domain-containing protein</fullName>
    </recommendedName>
</protein>
<dbReference type="PANTHER" id="PTHR38436:SF1">
    <property type="entry name" value="ESTER CYCLASE"/>
    <property type="match status" value="1"/>
</dbReference>
<dbReference type="PANTHER" id="PTHR38436">
    <property type="entry name" value="POLYKETIDE CYCLASE SNOAL-LIKE DOMAIN"/>
    <property type="match status" value="1"/>
</dbReference>
<dbReference type="SUPFAM" id="SSF54427">
    <property type="entry name" value="NTF2-like"/>
    <property type="match status" value="1"/>
</dbReference>
<dbReference type="Gene3D" id="3.10.450.50">
    <property type="match status" value="1"/>
</dbReference>
<dbReference type="GO" id="GO:0030638">
    <property type="term" value="P:polyketide metabolic process"/>
    <property type="evidence" value="ECO:0007669"/>
    <property type="project" value="InterPro"/>
</dbReference>